<dbReference type="InterPro" id="IPR000210">
    <property type="entry name" value="BTB/POZ_dom"/>
</dbReference>
<dbReference type="PROSITE" id="PS50097">
    <property type="entry name" value="BTB"/>
    <property type="match status" value="1"/>
</dbReference>
<sequence>MVDLGSDETAQPSTTVNMFTKKKELLSNVMKRTSEWILSQEIPSDITVHVAGTSFALHKFPLVSKCGYIRKLVAKSNDANLSVFEIPDIPGGAEAFEFAAKFCYGINFEISSGNVALLRCVAEYLDMTDDYAVGNLVGLSEAYLNELALKSIAGAVSVLHSSEKLLPIAENIKLVNRSIDTIAYMVCKDSHFCKSGRIEVDANSLTNSSTFSNPRTIVVDWWAEDLTVLRIDFFQRVLIAMMARGYKQYALGPVLMLYSQKSLQNLEISGNERKMTELRQVHEKRVVVETIVSLLPREKNALSVSFLSMLLRAAIYLETTVACRVDLERRIALQLGQAVLDDLLIPSYSSFTEDTLFDVEIVQRIMTYFIEYEMVENQFGFNDEEYVPPLATEMEKVGELMEDYLAKIASDNNLSVSQFISIAEVIPEKSRITEDRMYKAIDTYLKAHPALSDIERKRVCSVMNCQKLTREACAHAAQNERLPVQTVVQVLYFEQQRLRQVMDGSLDGADESSTDNNPVTDEVSSLKRENQDLKFELVKMKTRLNEIEKCGDISATSTPVEITTPISSDKPRLRRKSFISSVSETLGKLYPISFGADHVIMPSASKGRYKPISRDRRYSIS</sequence>
<feature type="domain" description="NPH3" evidence="6">
    <location>
        <begin position="220"/>
        <end position="497"/>
    </location>
</feature>
<dbReference type="PaxDb" id="4097-A0A1S3XNR3"/>
<evidence type="ECO:0000256" key="3">
    <source>
        <dbReference type="PROSITE-ProRule" id="PRU00982"/>
    </source>
</evidence>
<dbReference type="PROSITE" id="PS51649">
    <property type="entry name" value="NPH3"/>
    <property type="match status" value="1"/>
</dbReference>
<dbReference type="Pfam" id="PF03000">
    <property type="entry name" value="NPH3"/>
    <property type="match status" value="1"/>
</dbReference>
<gene>
    <name evidence="8" type="primary">LOC107767143</name>
</gene>
<dbReference type="Pfam" id="PF00651">
    <property type="entry name" value="BTB"/>
    <property type="match status" value="1"/>
</dbReference>
<evidence type="ECO:0000256" key="4">
    <source>
        <dbReference type="SAM" id="MobiDB-lite"/>
    </source>
</evidence>
<evidence type="ECO:0000256" key="1">
    <source>
        <dbReference type="ARBA" id="ARBA00004906"/>
    </source>
</evidence>
<comment type="pathway">
    <text evidence="1">Protein modification; protein ubiquitination.</text>
</comment>
<protein>
    <submittedName>
        <fullName evidence="8">BTB/POZ domain-containing protein At5g67385</fullName>
    </submittedName>
    <submittedName>
        <fullName evidence="8">BTB/POZ domain-containing protein SR1IP1</fullName>
    </submittedName>
</protein>
<dbReference type="SUPFAM" id="SSF54695">
    <property type="entry name" value="POZ domain"/>
    <property type="match status" value="1"/>
</dbReference>
<keyword evidence="7" id="KW-1185">Reference proteome</keyword>
<dbReference type="RefSeq" id="XP_016441553.1">
    <property type="nucleotide sequence ID" value="XM_016586067.2"/>
</dbReference>
<dbReference type="PANTHER" id="PTHR32370">
    <property type="entry name" value="OS12G0117600 PROTEIN"/>
    <property type="match status" value="1"/>
</dbReference>
<dbReference type="InterPro" id="IPR011333">
    <property type="entry name" value="SKP1/BTB/POZ_sf"/>
</dbReference>
<keyword evidence="2" id="KW-0833">Ubl conjugation pathway</keyword>
<feature type="compositionally biased region" description="Polar residues" evidence="4">
    <location>
        <begin position="514"/>
        <end position="523"/>
    </location>
</feature>
<dbReference type="InterPro" id="IPR027356">
    <property type="entry name" value="NPH3_dom"/>
</dbReference>
<evidence type="ECO:0000256" key="2">
    <source>
        <dbReference type="ARBA" id="ARBA00022786"/>
    </source>
</evidence>
<dbReference type="GO" id="GO:0016567">
    <property type="term" value="P:protein ubiquitination"/>
    <property type="evidence" value="ECO:0007669"/>
    <property type="project" value="UniProtKB-UniPathway"/>
</dbReference>
<reference evidence="8" key="2">
    <citation type="submission" date="2025-08" db="UniProtKB">
        <authorList>
            <consortium name="RefSeq"/>
        </authorList>
    </citation>
    <scope>IDENTIFICATION</scope>
    <source>
        <tissue evidence="8">Leaf</tissue>
    </source>
</reference>
<dbReference type="UniPathway" id="UPA00143"/>
<evidence type="ECO:0000313" key="7">
    <source>
        <dbReference type="Proteomes" id="UP000790787"/>
    </source>
</evidence>
<dbReference type="KEGG" id="nta:107767143"/>
<dbReference type="GeneID" id="107767143"/>
<dbReference type="Gene3D" id="3.30.710.10">
    <property type="entry name" value="Potassium Channel Kv1.1, Chain A"/>
    <property type="match status" value="1"/>
</dbReference>
<evidence type="ECO:0000313" key="8">
    <source>
        <dbReference type="RefSeq" id="XP_016441553.1"/>
    </source>
</evidence>
<dbReference type="Proteomes" id="UP000790787">
    <property type="component" value="Chromosome 3"/>
</dbReference>
<dbReference type="AlphaFoldDB" id="A0A1S3XNR3"/>
<dbReference type="RefSeq" id="XP_016441553.1">
    <property type="nucleotide sequence ID" value="XM_016586067.1"/>
</dbReference>
<evidence type="ECO:0000259" key="6">
    <source>
        <dbReference type="PROSITE" id="PS51649"/>
    </source>
</evidence>
<organism evidence="7 8">
    <name type="scientific">Nicotiana tabacum</name>
    <name type="common">Common tobacco</name>
    <dbReference type="NCBI Taxonomy" id="4097"/>
    <lineage>
        <taxon>Eukaryota</taxon>
        <taxon>Viridiplantae</taxon>
        <taxon>Streptophyta</taxon>
        <taxon>Embryophyta</taxon>
        <taxon>Tracheophyta</taxon>
        <taxon>Spermatophyta</taxon>
        <taxon>Magnoliopsida</taxon>
        <taxon>eudicotyledons</taxon>
        <taxon>Gunneridae</taxon>
        <taxon>Pentapetalae</taxon>
        <taxon>asterids</taxon>
        <taxon>lamiids</taxon>
        <taxon>Solanales</taxon>
        <taxon>Solanaceae</taxon>
        <taxon>Nicotianoideae</taxon>
        <taxon>Nicotianeae</taxon>
        <taxon>Nicotiana</taxon>
    </lineage>
</organism>
<feature type="domain" description="BTB" evidence="5">
    <location>
        <begin position="44"/>
        <end position="112"/>
    </location>
</feature>
<accession>A0A1S3XNR3</accession>
<name>A0A1S3XNR3_TOBAC</name>
<dbReference type="OMA" id="TIAYMAC"/>
<dbReference type="OrthoDB" id="1282452at2759"/>
<dbReference type="InterPro" id="IPR043454">
    <property type="entry name" value="NPH3/RPT2-like"/>
</dbReference>
<evidence type="ECO:0000259" key="5">
    <source>
        <dbReference type="PROSITE" id="PS50097"/>
    </source>
</evidence>
<feature type="region of interest" description="Disordered" evidence="4">
    <location>
        <begin position="505"/>
        <end position="525"/>
    </location>
</feature>
<reference evidence="7" key="1">
    <citation type="journal article" date="2014" name="Nat. Commun.">
        <title>The tobacco genome sequence and its comparison with those of tomato and potato.</title>
        <authorList>
            <person name="Sierro N."/>
            <person name="Battey J.N."/>
            <person name="Ouadi S."/>
            <person name="Bakaher N."/>
            <person name="Bovet L."/>
            <person name="Willig A."/>
            <person name="Goepfert S."/>
            <person name="Peitsch M.C."/>
            <person name="Ivanov N.V."/>
        </authorList>
    </citation>
    <scope>NUCLEOTIDE SEQUENCE [LARGE SCALE GENOMIC DNA]</scope>
</reference>
<proteinExistence type="inferred from homology"/>
<comment type="similarity">
    <text evidence="3">Belongs to the NPH3 family.</text>
</comment>